<evidence type="ECO:0000313" key="3">
    <source>
        <dbReference type="Proteomes" id="UP000249061"/>
    </source>
</evidence>
<dbReference type="Proteomes" id="UP000249061">
    <property type="component" value="Unassembled WGS sequence"/>
</dbReference>
<name>A0A2W5TQM6_9BACT</name>
<comment type="caution">
    <text evidence="2">The sequence shown here is derived from an EMBL/GenBank/DDBJ whole genome shotgun (WGS) entry which is preliminary data.</text>
</comment>
<evidence type="ECO:0008006" key="4">
    <source>
        <dbReference type="Google" id="ProtNLM"/>
    </source>
</evidence>
<evidence type="ECO:0000313" key="2">
    <source>
        <dbReference type="EMBL" id="PZR16177.1"/>
    </source>
</evidence>
<dbReference type="PROSITE" id="PS51257">
    <property type="entry name" value="PROKAR_LIPOPROTEIN"/>
    <property type="match status" value="1"/>
</dbReference>
<proteinExistence type="predicted"/>
<feature type="compositionally biased region" description="Basic and acidic residues" evidence="1">
    <location>
        <begin position="262"/>
        <end position="273"/>
    </location>
</feature>
<reference evidence="2 3" key="1">
    <citation type="submission" date="2017-08" db="EMBL/GenBank/DDBJ databases">
        <title>Infants hospitalized years apart are colonized by the same room-sourced microbial strains.</title>
        <authorList>
            <person name="Brooks B."/>
            <person name="Olm M.R."/>
            <person name="Firek B.A."/>
            <person name="Baker R."/>
            <person name="Thomas B.C."/>
            <person name="Morowitz M.J."/>
            <person name="Banfield J.F."/>
        </authorList>
    </citation>
    <scope>NUCLEOTIDE SEQUENCE [LARGE SCALE GENOMIC DNA]</scope>
    <source>
        <strain evidence="2">S2_003_000_R2_14</strain>
    </source>
</reference>
<accession>A0A2W5TQM6</accession>
<dbReference type="InterPro" id="IPR013783">
    <property type="entry name" value="Ig-like_fold"/>
</dbReference>
<protein>
    <recommendedName>
        <fullName evidence="4">Big-1 domain-containing protein</fullName>
    </recommendedName>
</protein>
<dbReference type="AlphaFoldDB" id="A0A2W5TQM6"/>
<dbReference type="Gene3D" id="2.60.40.10">
    <property type="entry name" value="Immunoglobulins"/>
    <property type="match status" value="1"/>
</dbReference>
<gene>
    <name evidence="2" type="ORF">DI536_06960</name>
</gene>
<dbReference type="InterPro" id="IPR008964">
    <property type="entry name" value="Invasin/intimin_cell_adhesion"/>
</dbReference>
<dbReference type="SUPFAM" id="SSF49373">
    <property type="entry name" value="Invasin/intimin cell-adhesion fragments"/>
    <property type="match status" value="1"/>
</dbReference>
<organism evidence="2 3">
    <name type="scientific">Archangium gephyra</name>
    <dbReference type="NCBI Taxonomy" id="48"/>
    <lineage>
        <taxon>Bacteria</taxon>
        <taxon>Pseudomonadati</taxon>
        <taxon>Myxococcota</taxon>
        <taxon>Myxococcia</taxon>
        <taxon>Myxococcales</taxon>
        <taxon>Cystobacterineae</taxon>
        <taxon>Archangiaceae</taxon>
        <taxon>Archangium</taxon>
    </lineage>
</organism>
<evidence type="ECO:0000256" key="1">
    <source>
        <dbReference type="SAM" id="MobiDB-lite"/>
    </source>
</evidence>
<dbReference type="EMBL" id="QFQP01000004">
    <property type="protein sequence ID" value="PZR16177.1"/>
    <property type="molecule type" value="Genomic_DNA"/>
</dbReference>
<feature type="region of interest" description="Disordered" evidence="1">
    <location>
        <begin position="255"/>
        <end position="283"/>
    </location>
</feature>
<sequence length="542" mass="58276">MRVRLLAVLALGLSACGGTSPSVMEFVEIAPVQPRIGDVTTVRFRLLDSRGIPLAGAPVDFALESANTGITLSPTTTSSLRGSGFAETQLVASGRVNSVIVVATSGDKTVRSPPITFAGTTANGRQLTFQCGPIASMGSGGRHAIGAYDQTRHLIAGSQIDCSAHVADRNGDGIEGALVSFMTEAGTIGPSEVSISNLVGDATVLYKTSLPLPLDVTPDTFSWNVTNDTTHTGEYLAPLWMHPFNWNIRPSQYAESNWTGQEPRRPDPIRKDPTTGANYQNNPRDNLVSMIAVTSGEEGFTDFNNDGVCNGQEPFDDLTEPFVDSNDTGTYEEGERFIDVNGNKVWDGKNGKWDANTLIWKQERLLWTGVPALEDVIAFPLAGHERVFSPAGCIAPSTCNVINNVPQIILACPPGSSTCHAAGNPNDMYRPYRMRAYIADPWFNSMARNSDSDTCEVPQEDESPVKVSGSTLEGFAFTYPAGTFIDFSITDKRDPLAPPLEQVPKRTPPIGFRSTIACQFTSSPTNGYVVKLQVGTIEGNIE</sequence>